<protein>
    <submittedName>
        <fullName evidence="3">Competence protein ComF</fullName>
    </submittedName>
</protein>
<dbReference type="InterPro" id="IPR044005">
    <property type="entry name" value="DZR_2"/>
</dbReference>
<evidence type="ECO:0000313" key="3">
    <source>
        <dbReference type="EMBL" id="AIL59633.1"/>
    </source>
</evidence>
<organism evidence="3">
    <name type="scientific">Pseudomonas alkylphenolica</name>
    <dbReference type="NCBI Taxonomy" id="237609"/>
    <lineage>
        <taxon>Bacteria</taxon>
        <taxon>Pseudomonadati</taxon>
        <taxon>Pseudomonadota</taxon>
        <taxon>Gammaproteobacteria</taxon>
        <taxon>Pseudomonadales</taxon>
        <taxon>Pseudomonadaceae</taxon>
        <taxon>Pseudomonas</taxon>
    </lineage>
</organism>
<dbReference type="EMBL" id="CP009048">
    <property type="protein sequence ID" value="AIL59633.1"/>
    <property type="molecule type" value="Genomic_DNA"/>
</dbReference>
<reference evidence="3" key="1">
    <citation type="submission" date="2014-07" db="EMBL/GenBank/DDBJ databases">
        <authorList>
            <person name="Lee K."/>
            <person name="Lim J.Y."/>
            <person name="Hwang I."/>
        </authorList>
    </citation>
    <scope>NUCLEOTIDE SEQUENCE [LARGE SCALE GENOMIC DNA]</scope>
    <source>
        <strain evidence="3">KL28</strain>
    </source>
</reference>
<dbReference type="KEGG" id="palk:PSAKL28_03960"/>
<dbReference type="eggNOG" id="COG1040">
    <property type="taxonomic scope" value="Bacteria"/>
</dbReference>
<evidence type="ECO:0000259" key="2">
    <source>
        <dbReference type="Pfam" id="PF18912"/>
    </source>
</evidence>
<dbReference type="Gene3D" id="3.40.50.2020">
    <property type="match status" value="1"/>
</dbReference>
<dbReference type="InterPro" id="IPR051910">
    <property type="entry name" value="ComF/GntX_DNA_util-trans"/>
</dbReference>
<dbReference type="RefSeq" id="WP_038605950.1">
    <property type="nucleotide sequence ID" value="NZ_CP009048.1"/>
</dbReference>
<dbReference type="Proteomes" id="UP000028931">
    <property type="component" value="Chromosome"/>
</dbReference>
<sequence length="245" mass="27609">MHCQPQLKSMVYKWLNNDHTCLLCNETADQPYPLCVACEADLPWLEDGCQVCALPLPMHGLTCGQCSRRAPAFYRVEAPWHYGFPLDALISRFKYHSQWPLGHLLAQLLGRWLTHRFSDGLPRPALLLPVPLSRRRLRQRGYNQAAMLARWLAVHTGIACDERLLKRLVDTPAQQGLNARQRKRNLRQAFTVENADRLEGRHLALIDDVLTTGATAQALASLLLKAGARRVDVYCLARTAKPGSA</sequence>
<dbReference type="InterPro" id="IPR029057">
    <property type="entry name" value="PRTase-like"/>
</dbReference>
<feature type="domain" description="Double zinc ribbon" evidence="2">
    <location>
        <begin position="20"/>
        <end position="66"/>
    </location>
</feature>
<evidence type="ECO:0000256" key="1">
    <source>
        <dbReference type="ARBA" id="ARBA00008007"/>
    </source>
</evidence>
<dbReference type="Pfam" id="PF18912">
    <property type="entry name" value="DZR_2"/>
    <property type="match status" value="1"/>
</dbReference>
<dbReference type="OrthoDB" id="9793412at2"/>
<comment type="similarity">
    <text evidence="1">Belongs to the ComF/GntX family.</text>
</comment>
<dbReference type="PANTHER" id="PTHR47505:SF1">
    <property type="entry name" value="DNA UTILIZATION PROTEIN YHGH"/>
    <property type="match status" value="1"/>
</dbReference>
<accession>A0A077F2E1</accession>
<dbReference type="SUPFAM" id="SSF53271">
    <property type="entry name" value="PRTase-like"/>
    <property type="match status" value="1"/>
</dbReference>
<dbReference type="CDD" id="cd06223">
    <property type="entry name" value="PRTases_typeI"/>
    <property type="match status" value="1"/>
</dbReference>
<dbReference type="HOGENOM" id="CLU_054549_0_2_6"/>
<gene>
    <name evidence="3" type="ORF">PSAKL28_03960</name>
</gene>
<dbReference type="InterPro" id="IPR000836">
    <property type="entry name" value="PRTase_dom"/>
</dbReference>
<dbReference type="AlphaFoldDB" id="A0A077F2E1"/>
<proteinExistence type="inferred from homology"/>
<dbReference type="PANTHER" id="PTHR47505">
    <property type="entry name" value="DNA UTILIZATION PROTEIN YHGH"/>
    <property type="match status" value="1"/>
</dbReference>
<name>A0A077F2E1_9PSED</name>